<dbReference type="Pfam" id="PF00668">
    <property type="entry name" value="Condensation"/>
    <property type="match status" value="1"/>
</dbReference>
<dbReference type="Pfam" id="PF00501">
    <property type="entry name" value="AMP-binding"/>
    <property type="match status" value="2"/>
</dbReference>
<dbReference type="SUPFAM" id="SSF52777">
    <property type="entry name" value="CoA-dependent acyltransferases"/>
    <property type="match status" value="2"/>
</dbReference>
<comment type="caution">
    <text evidence="5">The sequence shown here is derived from an EMBL/GenBank/DDBJ whole genome shotgun (WGS) entry which is preliminary data.</text>
</comment>
<evidence type="ECO:0000313" key="5">
    <source>
        <dbReference type="EMBL" id="MDC8760653.1"/>
    </source>
</evidence>
<gene>
    <name evidence="5" type="ORF">OIK44_23990</name>
</gene>
<dbReference type="InterPro" id="IPR023213">
    <property type="entry name" value="CAT-like_dom_sf"/>
</dbReference>
<comment type="cofactor">
    <cofactor evidence="1">
        <name>pantetheine 4'-phosphate</name>
        <dbReference type="ChEBI" id="CHEBI:47942"/>
    </cofactor>
</comment>
<evidence type="ECO:0000256" key="2">
    <source>
        <dbReference type="ARBA" id="ARBA00022450"/>
    </source>
</evidence>
<dbReference type="Proteomes" id="UP001221208">
    <property type="component" value="Unassembled WGS sequence"/>
</dbReference>
<dbReference type="CDD" id="cd19531">
    <property type="entry name" value="LCL_NRPS-like"/>
    <property type="match status" value="1"/>
</dbReference>
<dbReference type="InterPro" id="IPR045851">
    <property type="entry name" value="AMP-bd_C_sf"/>
</dbReference>
<dbReference type="RefSeq" id="WP_273674563.1">
    <property type="nucleotide sequence ID" value="NZ_JAQQXR010000015.1"/>
</dbReference>
<evidence type="ECO:0000259" key="4">
    <source>
        <dbReference type="PROSITE" id="PS50075"/>
    </source>
</evidence>
<dbReference type="InterPro" id="IPR020806">
    <property type="entry name" value="PKS_PP-bd"/>
</dbReference>
<dbReference type="SMART" id="SM00823">
    <property type="entry name" value="PKS_PP"/>
    <property type="match status" value="1"/>
</dbReference>
<dbReference type="InterPro" id="IPR042099">
    <property type="entry name" value="ANL_N_sf"/>
</dbReference>
<dbReference type="InterPro" id="IPR000873">
    <property type="entry name" value="AMP-dep_synth/lig_dom"/>
</dbReference>
<dbReference type="PANTHER" id="PTHR45398:SF1">
    <property type="entry name" value="ENZYME, PUTATIVE (JCVI)-RELATED"/>
    <property type="match status" value="1"/>
</dbReference>
<dbReference type="SUPFAM" id="SSF47336">
    <property type="entry name" value="ACP-like"/>
    <property type="match status" value="1"/>
</dbReference>
<dbReference type="Gene3D" id="3.40.50.12780">
    <property type="entry name" value="N-terminal domain of ligase-like"/>
    <property type="match status" value="2"/>
</dbReference>
<dbReference type="Gene3D" id="3.30.559.30">
    <property type="entry name" value="Nonribosomal peptide synthetase, condensation domain"/>
    <property type="match status" value="1"/>
</dbReference>
<dbReference type="PROSITE" id="PS00455">
    <property type="entry name" value="AMP_BINDING"/>
    <property type="match status" value="1"/>
</dbReference>
<sequence length="1201" mass="129467">MTSNPPLRNFPDNFVVHLRQLAAERPDDTALIVVAEREGAVVDTAISYALLERRIRALAARLQAQFSLGERVLLLLDNDDHYVVSFFACLYAGLVAVPVFPPESARQQHLARLVGIATDAQASCILTTASILDMVGCGIDAFAGVTAIAADAVDPDGAQAWRSHAPQADDIAFLQYTSGSTSTPKGVIVTHGNLMANERAIERSMSVGAADIFVSWLPLYHDMGLIGGLLQPIHRGVPVGLMTPKFFLERPARWLEAISRLRGSVSGGPDFAFRLCLERVRENQLARLDLSSWRLAFSGAEPVRHDTLRDFIAHVGPAGFAAAAVYPCYGLAEATLLLTGGRRTAGLSACAFSADSLAQGRPQPAAGGTVLVACGSTVAEHRVEIVDPVTLEAAGAGRVGEIWASGASIAHGYWRRERDSADTFVTRRGQRWLRTGDLGFMQDEQLFITGRIKDLIILRGQNIYPQDIERAIEAEVAAARKGRVAAFAVPMPDGGEGVGVAVEVSRGLQKLVPVAALVDALSLVVAAVCREPASVLVLLNPGALPKTSSGKLQRGACRKGWLEHTLDAYAVYEHGKFVRGGAAEAADAPALDATQLALSGLWREVLKRGADAVFARDAHFLASGGSSLAAVQLAARVRERWDVDFAVRTVFEQPQLAAMAEAIGQLLASGARAPKSAMATLEPARRRLPLALSHAQQRQWFLWQLDPTGTAYHIGGALRYTGALDIDALRAGFDGLVARHESLRTVFRAGADGLAEQLIEPAGHFDLSVSDLRAVPAGEREARAARLADSVNAQPFDLSRAPLLRVALIRLGDEDNILVVVMHHIVSDGVSMQVLLEELGAHYRAHLAGAAPVLAGLPVQYVDYAAWQQGWLAGGERARQLAYWLQQLGGAQPVLALPADHARHAVAGYRAARHSVALPAHALEGLRQRAQAEGATLFMLLLAGFQVLLHRYTGQEDIRVGVPVANRHRVETEGLIGFFVNTQVLRNNMNGRTPLAQVLAQAREAALGAQSHQDLPFEQLVDALHPERSLSHSPLFQVMFNHLRADYRALAQLPGLEVRHYPLPDQAAQFELTLDSTEQADGQLDLRFTYAAELFEAASIERLAGDYLAVLAALLEGGGRTVGEVALLNGAEQARLEQWGVNERRYPDAEPVQRLFERQAALHPETQALAFGDVALSYAELNARANRLAHHLIGLGVRPET</sequence>
<dbReference type="PANTHER" id="PTHR45398">
    <property type="match status" value="1"/>
</dbReference>
<name>A0ABT5K6N5_9BURK</name>
<feature type="non-terminal residue" evidence="5">
    <location>
        <position position="1201"/>
    </location>
</feature>
<proteinExistence type="predicted"/>
<dbReference type="Pfam" id="PF00550">
    <property type="entry name" value="PP-binding"/>
    <property type="match status" value="1"/>
</dbReference>
<dbReference type="Gene3D" id="3.30.559.10">
    <property type="entry name" value="Chloramphenicol acetyltransferase-like domain"/>
    <property type="match status" value="1"/>
</dbReference>
<dbReference type="InterPro" id="IPR020845">
    <property type="entry name" value="AMP-binding_CS"/>
</dbReference>
<feature type="domain" description="Carrier" evidence="4">
    <location>
        <begin position="592"/>
        <end position="667"/>
    </location>
</feature>
<evidence type="ECO:0000313" key="6">
    <source>
        <dbReference type="Proteomes" id="UP001221208"/>
    </source>
</evidence>
<accession>A0ABT5K6N5</accession>
<dbReference type="InterPro" id="IPR009081">
    <property type="entry name" value="PP-bd_ACP"/>
</dbReference>
<dbReference type="InterPro" id="IPR006162">
    <property type="entry name" value="Ppantetheine_attach_site"/>
</dbReference>
<dbReference type="SUPFAM" id="SSF56801">
    <property type="entry name" value="Acetyl-CoA synthetase-like"/>
    <property type="match status" value="2"/>
</dbReference>
<dbReference type="InterPro" id="IPR036736">
    <property type="entry name" value="ACP-like_sf"/>
</dbReference>
<keyword evidence="3" id="KW-0597">Phosphoprotein</keyword>
<protein>
    <submittedName>
        <fullName evidence="5">Condensation domain-containing protein</fullName>
    </submittedName>
</protein>
<dbReference type="EMBL" id="JAQQXR010000015">
    <property type="protein sequence ID" value="MDC8760653.1"/>
    <property type="molecule type" value="Genomic_DNA"/>
</dbReference>
<dbReference type="InterPro" id="IPR040097">
    <property type="entry name" value="FAAL/FAAC"/>
</dbReference>
<reference evidence="5 6" key="1">
    <citation type="submission" date="2022-10" db="EMBL/GenBank/DDBJ databases">
        <title>Janthinobacterium sp. hw3 Genome sequencing.</title>
        <authorList>
            <person name="Park S."/>
        </authorList>
    </citation>
    <scope>NUCLEOTIDE SEQUENCE [LARGE SCALE GENOMIC DNA]</scope>
    <source>
        <strain evidence="6">hw3</strain>
    </source>
</reference>
<dbReference type="CDD" id="cd05931">
    <property type="entry name" value="FAAL"/>
    <property type="match status" value="1"/>
</dbReference>
<keyword evidence="2" id="KW-0596">Phosphopantetheine</keyword>
<dbReference type="PROSITE" id="PS00012">
    <property type="entry name" value="PHOSPHOPANTETHEINE"/>
    <property type="match status" value="1"/>
</dbReference>
<dbReference type="Gene3D" id="1.10.1200.10">
    <property type="entry name" value="ACP-like"/>
    <property type="match status" value="1"/>
</dbReference>
<evidence type="ECO:0000256" key="1">
    <source>
        <dbReference type="ARBA" id="ARBA00001957"/>
    </source>
</evidence>
<organism evidence="5 6">
    <name type="scientific">Janthinobacterium fluminis</name>
    <dbReference type="NCBI Taxonomy" id="2987524"/>
    <lineage>
        <taxon>Bacteria</taxon>
        <taxon>Pseudomonadati</taxon>
        <taxon>Pseudomonadota</taxon>
        <taxon>Betaproteobacteria</taxon>
        <taxon>Burkholderiales</taxon>
        <taxon>Oxalobacteraceae</taxon>
        <taxon>Janthinobacterium</taxon>
    </lineage>
</organism>
<dbReference type="Gene3D" id="3.30.300.30">
    <property type="match status" value="1"/>
</dbReference>
<evidence type="ECO:0000256" key="3">
    <source>
        <dbReference type="ARBA" id="ARBA00022553"/>
    </source>
</evidence>
<dbReference type="InterPro" id="IPR001242">
    <property type="entry name" value="Condensation_dom"/>
</dbReference>
<dbReference type="PROSITE" id="PS50075">
    <property type="entry name" value="CARRIER"/>
    <property type="match status" value="1"/>
</dbReference>
<keyword evidence="6" id="KW-1185">Reference proteome</keyword>